<keyword evidence="5 6" id="KW-0472">Membrane</keyword>
<keyword evidence="4 6" id="KW-1133">Transmembrane helix</keyword>
<feature type="transmembrane region" description="Helical" evidence="6">
    <location>
        <begin position="357"/>
        <end position="376"/>
    </location>
</feature>
<keyword evidence="3 6" id="KW-0812">Transmembrane</keyword>
<dbReference type="InterPro" id="IPR050833">
    <property type="entry name" value="Poly_Biosynth_Transport"/>
</dbReference>
<protein>
    <recommendedName>
        <fullName evidence="9">Polysaccharide biosynthesis protein</fullName>
    </recommendedName>
</protein>
<feature type="transmembrane region" description="Helical" evidence="6">
    <location>
        <begin position="12"/>
        <end position="35"/>
    </location>
</feature>
<comment type="caution">
    <text evidence="7">The sequence shown here is derived from an EMBL/GenBank/DDBJ whole genome shotgun (WGS) entry which is preliminary data.</text>
</comment>
<feature type="transmembrane region" description="Helical" evidence="6">
    <location>
        <begin position="382"/>
        <end position="402"/>
    </location>
</feature>
<feature type="transmembrane region" description="Helical" evidence="6">
    <location>
        <begin position="47"/>
        <end position="65"/>
    </location>
</feature>
<evidence type="ECO:0000256" key="4">
    <source>
        <dbReference type="ARBA" id="ARBA00022989"/>
    </source>
</evidence>
<evidence type="ECO:0000256" key="3">
    <source>
        <dbReference type="ARBA" id="ARBA00022692"/>
    </source>
</evidence>
<evidence type="ECO:0008006" key="9">
    <source>
        <dbReference type="Google" id="ProtNLM"/>
    </source>
</evidence>
<name>A0A437MSU1_9SPHI</name>
<dbReference type="PANTHER" id="PTHR30250:SF11">
    <property type="entry name" value="O-ANTIGEN TRANSPORTER-RELATED"/>
    <property type="match status" value="1"/>
</dbReference>
<dbReference type="OrthoDB" id="3246647at2"/>
<proteinExistence type="predicted"/>
<sequence>MLKRLLNKPDAKSYAFSFLGNMASAASQWIVLMLLTKLYGTLPMGNYSLAMAWILPLYAFFSLQIRNIHVADQRDSYGFNLFFSIRLLSAGAFLLTTLLIGALFYKDIFTVFLFGGLFKTFEMLSDMIHAEFHKRRQIEVYSKMLIFRSVLAIALNIVLFKFLASYQLALISLPLAYLCSLAIDVRLLKGLNFPICVNFADKRIKKVVATALLTGLSLLLVYMLPGIPRFILEKFRSNFEVGIISGYLALVVFGRIFVQSVVQNSLPRLAAHFDGHNYKGFLAVLKKDALVIGTLGLMQFILVPISNWLYPLIFNADFAGRQGLLSLIFAGSFFSFMAFVLNNGINAMKMFRIQLPVYGAVSALSLMLSYLLIPVYGLNGAALVFLVVNLCTCVLLFIPFYIKIKAAMAAAKKPVEKLDLTLSL</sequence>
<gene>
    <name evidence="7" type="ORF">EOD41_12035</name>
</gene>
<feature type="transmembrane region" description="Helical" evidence="6">
    <location>
        <begin position="289"/>
        <end position="310"/>
    </location>
</feature>
<accession>A0A437MSU1</accession>
<feature type="transmembrane region" description="Helical" evidence="6">
    <location>
        <begin position="239"/>
        <end position="258"/>
    </location>
</feature>
<keyword evidence="8" id="KW-1185">Reference proteome</keyword>
<evidence type="ECO:0000313" key="8">
    <source>
        <dbReference type="Proteomes" id="UP000282759"/>
    </source>
</evidence>
<dbReference type="EMBL" id="SACK01000004">
    <property type="protein sequence ID" value="RVU00717.1"/>
    <property type="molecule type" value="Genomic_DNA"/>
</dbReference>
<comment type="subcellular location">
    <subcellularLocation>
        <location evidence="1">Cell membrane</location>
        <topology evidence="1">Multi-pass membrane protein</topology>
    </subcellularLocation>
</comment>
<dbReference type="AlphaFoldDB" id="A0A437MSU1"/>
<evidence type="ECO:0000256" key="5">
    <source>
        <dbReference type="ARBA" id="ARBA00023136"/>
    </source>
</evidence>
<evidence type="ECO:0000256" key="6">
    <source>
        <dbReference type="SAM" id="Phobius"/>
    </source>
</evidence>
<evidence type="ECO:0000256" key="2">
    <source>
        <dbReference type="ARBA" id="ARBA00022475"/>
    </source>
</evidence>
<evidence type="ECO:0000256" key="1">
    <source>
        <dbReference type="ARBA" id="ARBA00004651"/>
    </source>
</evidence>
<keyword evidence="2" id="KW-1003">Cell membrane</keyword>
<organism evidence="7 8">
    <name type="scientific">Mucilaginibacter limnophilus</name>
    <dbReference type="NCBI Taxonomy" id="1932778"/>
    <lineage>
        <taxon>Bacteria</taxon>
        <taxon>Pseudomonadati</taxon>
        <taxon>Bacteroidota</taxon>
        <taxon>Sphingobacteriia</taxon>
        <taxon>Sphingobacteriales</taxon>
        <taxon>Sphingobacteriaceae</taxon>
        <taxon>Mucilaginibacter</taxon>
    </lineage>
</organism>
<evidence type="ECO:0000313" key="7">
    <source>
        <dbReference type="EMBL" id="RVU00717.1"/>
    </source>
</evidence>
<dbReference type="Proteomes" id="UP000282759">
    <property type="component" value="Unassembled WGS sequence"/>
</dbReference>
<dbReference type="PANTHER" id="PTHR30250">
    <property type="entry name" value="PST FAMILY PREDICTED COLANIC ACID TRANSPORTER"/>
    <property type="match status" value="1"/>
</dbReference>
<feature type="transmembrane region" description="Helical" evidence="6">
    <location>
        <begin position="108"/>
        <end position="124"/>
    </location>
</feature>
<feature type="transmembrane region" description="Helical" evidence="6">
    <location>
        <begin position="77"/>
        <end position="102"/>
    </location>
</feature>
<dbReference type="RefSeq" id="WP_127705159.1">
    <property type="nucleotide sequence ID" value="NZ_SACK01000004.1"/>
</dbReference>
<feature type="transmembrane region" description="Helical" evidence="6">
    <location>
        <begin position="207"/>
        <end position="227"/>
    </location>
</feature>
<reference evidence="7 8" key="1">
    <citation type="submission" date="2019-01" db="EMBL/GenBank/DDBJ databases">
        <authorList>
            <person name="Chen W.-M."/>
        </authorList>
    </citation>
    <scope>NUCLEOTIDE SEQUENCE [LARGE SCALE GENOMIC DNA]</scope>
    <source>
        <strain evidence="7 8">YBJ-36</strain>
    </source>
</reference>
<feature type="transmembrane region" description="Helical" evidence="6">
    <location>
        <begin position="322"/>
        <end position="345"/>
    </location>
</feature>
<feature type="transmembrane region" description="Helical" evidence="6">
    <location>
        <begin position="145"/>
        <end position="163"/>
    </location>
</feature>
<feature type="transmembrane region" description="Helical" evidence="6">
    <location>
        <begin position="169"/>
        <end position="187"/>
    </location>
</feature>
<dbReference type="GO" id="GO:0005886">
    <property type="term" value="C:plasma membrane"/>
    <property type="evidence" value="ECO:0007669"/>
    <property type="project" value="UniProtKB-SubCell"/>
</dbReference>